<dbReference type="Proteomes" id="UP000235145">
    <property type="component" value="Unassembled WGS sequence"/>
</dbReference>
<dbReference type="EMBL" id="NBSK02000005">
    <property type="protein sequence ID" value="KAJ0206727.1"/>
    <property type="molecule type" value="Genomic_DNA"/>
</dbReference>
<reference evidence="1 2" key="1">
    <citation type="journal article" date="2017" name="Nat. Commun.">
        <title>Genome assembly with in vitro proximity ligation data and whole-genome triplication in lettuce.</title>
        <authorList>
            <person name="Reyes-Chin-Wo S."/>
            <person name="Wang Z."/>
            <person name="Yang X."/>
            <person name="Kozik A."/>
            <person name="Arikit S."/>
            <person name="Song C."/>
            <person name="Xia L."/>
            <person name="Froenicke L."/>
            <person name="Lavelle D.O."/>
            <person name="Truco M.J."/>
            <person name="Xia R."/>
            <person name="Zhu S."/>
            <person name="Xu C."/>
            <person name="Xu H."/>
            <person name="Xu X."/>
            <person name="Cox K."/>
            <person name="Korf I."/>
            <person name="Meyers B.C."/>
            <person name="Michelmore R.W."/>
        </authorList>
    </citation>
    <scope>NUCLEOTIDE SEQUENCE [LARGE SCALE GENOMIC DNA]</scope>
    <source>
        <strain evidence="2">cv. Salinas</strain>
        <tissue evidence="1">Seedlings</tissue>
    </source>
</reference>
<proteinExistence type="predicted"/>
<keyword evidence="2" id="KW-1185">Reference proteome</keyword>
<gene>
    <name evidence="1" type="ORF">LSAT_V11C500276640</name>
</gene>
<accession>A0A9R1VL00</accession>
<evidence type="ECO:0000313" key="1">
    <source>
        <dbReference type="EMBL" id="KAJ0206727.1"/>
    </source>
</evidence>
<dbReference type="AlphaFoldDB" id="A0A9R1VL00"/>
<dbReference type="Gramene" id="rna-gnl|WGS:NBSK|LSAT_5X130700_mrna">
    <property type="protein sequence ID" value="cds-PLY86999.1"/>
    <property type="gene ID" value="gene-LSAT_5X130700"/>
</dbReference>
<organism evidence="1 2">
    <name type="scientific">Lactuca sativa</name>
    <name type="common">Garden lettuce</name>
    <dbReference type="NCBI Taxonomy" id="4236"/>
    <lineage>
        <taxon>Eukaryota</taxon>
        <taxon>Viridiplantae</taxon>
        <taxon>Streptophyta</taxon>
        <taxon>Embryophyta</taxon>
        <taxon>Tracheophyta</taxon>
        <taxon>Spermatophyta</taxon>
        <taxon>Magnoliopsida</taxon>
        <taxon>eudicotyledons</taxon>
        <taxon>Gunneridae</taxon>
        <taxon>Pentapetalae</taxon>
        <taxon>asterids</taxon>
        <taxon>campanulids</taxon>
        <taxon>Asterales</taxon>
        <taxon>Asteraceae</taxon>
        <taxon>Cichorioideae</taxon>
        <taxon>Cichorieae</taxon>
        <taxon>Lactucinae</taxon>
        <taxon>Lactuca</taxon>
    </lineage>
</organism>
<sequence length="99" mass="11562">MQNNETSKHQVIIVDGDFCCVIFILRNDNLIVVYLHNVHIIKVQWKVRQEDFVSISIFKIRNDLSKEHLKSSFTISSFSLFHEFINSISLTYKDGDTSI</sequence>
<name>A0A9R1VL00_LACSA</name>
<evidence type="ECO:0000313" key="2">
    <source>
        <dbReference type="Proteomes" id="UP000235145"/>
    </source>
</evidence>
<comment type="caution">
    <text evidence="1">The sequence shown here is derived from an EMBL/GenBank/DDBJ whole genome shotgun (WGS) entry which is preliminary data.</text>
</comment>
<protein>
    <submittedName>
        <fullName evidence="1">Uncharacterized protein</fullName>
    </submittedName>
</protein>